<dbReference type="AlphaFoldDB" id="A0A9P4U9Y8"/>
<proteinExistence type="predicted"/>
<comment type="caution">
    <text evidence="2">The sequence shown here is derived from an EMBL/GenBank/DDBJ whole genome shotgun (WGS) entry which is preliminary data.</text>
</comment>
<evidence type="ECO:0000313" key="2">
    <source>
        <dbReference type="EMBL" id="KAF2441728.1"/>
    </source>
</evidence>
<dbReference type="Proteomes" id="UP000799764">
    <property type="component" value="Unassembled WGS sequence"/>
</dbReference>
<keyword evidence="3" id="KW-1185">Reference proteome</keyword>
<feature type="compositionally biased region" description="Basic and acidic residues" evidence="1">
    <location>
        <begin position="152"/>
        <end position="164"/>
    </location>
</feature>
<reference evidence="2" key="1">
    <citation type="journal article" date="2020" name="Stud. Mycol.">
        <title>101 Dothideomycetes genomes: a test case for predicting lifestyles and emergence of pathogens.</title>
        <authorList>
            <person name="Haridas S."/>
            <person name="Albert R."/>
            <person name="Binder M."/>
            <person name="Bloem J."/>
            <person name="Labutti K."/>
            <person name="Salamov A."/>
            <person name="Andreopoulos B."/>
            <person name="Baker S."/>
            <person name="Barry K."/>
            <person name="Bills G."/>
            <person name="Bluhm B."/>
            <person name="Cannon C."/>
            <person name="Castanera R."/>
            <person name="Culley D."/>
            <person name="Daum C."/>
            <person name="Ezra D."/>
            <person name="Gonzalez J."/>
            <person name="Henrissat B."/>
            <person name="Kuo A."/>
            <person name="Liang C."/>
            <person name="Lipzen A."/>
            <person name="Lutzoni F."/>
            <person name="Magnuson J."/>
            <person name="Mondo S."/>
            <person name="Nolan M."/>
            <person name="Ohm R."/>
            <person name="Pangilinan J."/>
            <person name="Park H.-J."/>
            <person name="Ramirez L."/>
            <person name="Alfaro M."/>
            <person name="Sun H."/>
            <person name="Tritt A."/>
            <person name="Yoshinaga Y."/>
            <person name="Zwiers L.-H."/>
            <person name="Turgeon B."/>
            <person name="Goodwin S."/>
            <person name="Spatafora J."/>
            <person name="Crous P."/>
            <person name="Grigoriev I."/>
        </authorList>
    </citation>
    <scope>NUCLEOTIDE SEQUENCE</scope>
    <source>
        <strain evidence="2">CBS 690.94</strain>
    </source>
</reference>
<name>A0A9P4U9Y8_9PLEO</name>
<evidence type="ECO:0000256" key="1">
    <source>
        <dbReference type="SAM" id="MobiDB-lite"/>
    </source>
</evidence>
<gene>
    <name evidence="2" type="ORF">P171DRAFT_77317</name>
</gene>
<accession>A0A9P4U9Y8</accession>
<feature type="region of interest" description="Disordered" evidence="1">
    <location>
        <begin position="99"/>
        <end position="174"/>
    </location>
</feature>
<organism evidence="2 3">
    <name type="scientific">Karstenula rhodostoma CBS 690.94</name>
    <dbReference type="NCBI Taxonomy" id="1392251"/>
    <lineage>
        <taxon>Eukaryota</taxon>
        <taxon>Fungi</taxon>
        <taxon>Dikarya</taxon>
        <taxon>Ascomycota</taxon>
        <taxon>Pezizomycotina</taxon>
        <taxon>Dothideomycetes</taxon>
        <taxon>Pleosporomycetidae</taxon>
        <taxon>Pleosporales</taxon>
        <taxon>Massarineae</taxon>
        <taxon>Didymosphaeriaceae</taxon>
        <taxon>Karstenula</taxon>
    </lineage>
</organism>
<protein>
    <submittedName>
        <fullName evidence="2">Uncharacterized protein</fullName>
    </submittedName>
</protein>
<dbReference type="EMBL" id="MU001505">
    <property type="protein sequence ID" value="KAF2441728.1"/>
    <property type="molecule type" value="Genomic_DNA"/>
</dbReference>
<feature type="compositionally biased region" description="Low complexity" evidence="1">
    <location>
        <begin position="165"/>
        <end position="174"/>
    </location>
</feature>
<sequence>MGKSRVSGARWGCTAPLVVKRRPSAVLVRSGRGRGPTTRAAANGRPGRVRLGYFDGILNSEDKVRWHRQVMDAYAAGALGCDWRRNRVKTLIHLRSRVTDPHRRHGGGLGRGRGRGRGEFDSPRTGRGSGASWAGLATTGDGRRATLIPGSADERRRPGRDTDQTRTTTGATGRVPPCRWPPCHHSMPPCHPAVVELRVRLLERL</sequence>
<evidence type="ECO:0000313" key="3">
    <source>
        <dbReference type="Proteomes" id="UP000799764"/>
    </source>
</evidence>